<dbReference type="EMBL" id="OZ035824">
    <property type="protein sequence ID" value="CAL1592416.1"/>
    <property type="molecule type" value="Genomic_DNA"/>
</dbReference>
<protein>
    <submittedName>
        <fullName evidence="1">Uncharacterized protein</fullName>
    </submittedName>
</protein>
<sequence length="73" mass="8761">MPANRPFSRNVTNPPLYFRAVDNDFLSALYLMAWDRAFQSEVKYLQEIYRRRQVEGWPSHHTMPIPVHFQIPI</sequence>
<dbReference type="AlphaFoldDB" id="A0AAV2KTU0"/>
<evidence type="ECO:0000313" key="1">
    <source>
        <dbReference type="EMBL" id="CAL1592416.1"/>
    </source>
</evidence>
<dbReference type="Proteomes" id="UP001497482">
    <property type="component" value="Chromosome 2"/>
</dbReference>
<gene>
    <name evidence="1" type="ORF">KC01_LOCUS21667</name>
</gene>
<organism evidence="1 2">
    <name type="scientific">Knipowitschia caucasica</name>
    <name type="common">Caucasian dwarf goby</name>
    <name type="synonym">Pomatoschistus caucasicus</name>
    <dbReference type="NCBI Taxonomy" id="637954"/>
    <lineage>
        <taxon>Eukaryota</taxon>
        <taxon>Metazoa</taxon>
        <taxon>Chordata</taxon>
        <taxon>Craniata</taxon>
        <taxon>Vertebrata</taxon>
        <taxon>Euteleostomi</taxon>
        <taxon>Actinopterygii</taxon>
        <taxon>Neopterygii</taxon>
        <taxon>Teleostei</taxon>
        <taxon>Neoteleostei</taxon>
        <taxon>Acanthomorphata</taxon>
        <taxon>Gobiaria</taxon>
        <taxon>Gobiiformes</taxon>
        <taxon>Gobioidei</taxon>
        <taxon>Gobiidae</taxon>
        <taxon>Gobiinae</taxon>
        <taxon>Knipowitschia</taxon>
    </lineage>
</organism>
<evidence type="ECO:0000313" key="2">
    <source>
        <dbReference type="Proteomes" id="UP001497482"/>
    </source>
</evidence>
<reference evidence="1 2" key="1">
    <citation type="submission" date="2024-04" db="EMBL/GenBank/DDBJ databases">
        <authorList>
            <person name="Waldvogel A.-M."/>
            <person name="Schoenle A."/>
        </authorList>
    </citation>
    <scope>NUCLEOTIDE SEQUENCE [LARGE SCALE GENOMIC DNA]</scope>
</reference>
<keyword evidence="2" id="KW-1185">Reference proteome</keyword>
<proteinExistence type="predicted"/>
<accession>A0AAV2KTU0</accession>
<name>A0AAV2KTU0_KNICA</name>